<accession>A0A1B7LZ60</accession>
<reference evidence="2 3" key="1">
    <citation type="submission" date="2016-04" db="EMBL/GenBank/DDBJ databases">
        <title>First whole genome shotgun sequence of the bacterium Enteractinococcus sp. strain UASWS1574.</title>
        <authorList>
            <person name="Crovadore J."/>
            <person name="Chablais R."/>
            <person name="Lefort F."/>
        </authorList>
    </citation>
    <scope>NUCLEOTIDE SEQUENCE [LARGE SCALE GENOMIC DNA]</scope>
    <source>
        <strain evidence="2 3">UASWS1574</strain>
    </source>
</reference>
<keyword evidence="3" id="KW-1185">Reference proteome</keyword>
<evidence type="ECO:0000313" key="2">
    <source>
        <dbReference type="EMBL" id="OAV60804.1"/>
    </source>
</evidence>
<protein>
    <recommendedName>
        <fullName evidence="4">Tetratrico peptide repeat group 5 domain-containing protein</fullName>
    </recommendedName>
</protein>
<dbReference type="Gene3D" id="1.25.40.10">
    <property type="entry name" value="Tetratricopeptide repeat domain"/>
    <property type="match status" value="1"/>
</dbReference>
<gene>
    <name evidence="2" type="ORF">A6F49_09925</name>
</gene>
<sequence>MTDSTGNQPKNRDDSPREERSDRRDAPRDRQQRDRGGNFGKGRQRGQQRDGDRRGGGRGRDDHRGRGKGPRKFDGKPSRREDRPEYEERTPPPHNPADLRSANRPDRGRSPDIDPDVTGSELDKSVQRELGALDDQNRPWVQKHLVMAGRLMEDDPELAFAHALAASRRGGRLGVVREAAGMTAYAAGKFSEALREFRTYRRISGDNAHLPEMVDSERALGRIEKALEMAAEVPLDKLPVTSRVELAIVVAGIHLDQDNAEQAVKALEISELNPRRGFSYSPRLFSAYAQALEGAGRTTEARKWANLAIRAEHALGLDIEPEPEIFDIAEEDDETTPSVRARDVMPPAASKDEAGAQGGES</sequence>
<proteinExistence type="predicted"/>
<feature type="compositionally biased region" description="Basic and acidic residues" evidence="1">
    <location>
        <begin position="10"/>
        <end position="36"/>
    </location>
</feature>
<feature type="compositionally biased region" description="Basic and acidic residues" evidence="1">
    <location>
        <begin position="101"/>
        <end position="112"/>
    </location>
</feature>
<dbReference type="RefSeq" id="WP_052504853.1">
    <property type="nucleotide sequence ID" value="NZ_LXEY01000018.1"/>
</dbReference>
<evidence type="ECO:0000313" key="3">
    <source>
        <dbReference type="Proteomes" id="UP000078292"/>
    </source>
</evidence>
<dbReference type="InterPro" id="IPR011990">
    <property type="entry name" value="TPR-like_helical_dom_sf"/>
</dbReference>
<dbReference type="AlphaFoldDB" id="A0A1B7LZ60"/>
<organism evidence="2 3">
    <name type="scientific">Enteractinococcus helveticum</name>
    <dbReference type="NCBI Taxonomy" id="1837282"/>
    <lineage>
        <taxon>Bacteria</taxon>
        <taxon>Bacillati</taxon>
        <taxon>Actinomycetota</taxon>
        <taxon>Actinomycetes</taxon>
        <taxon>Micrococcales</taxon>
        <taxon>Micrococcaceae</taxon>
    </lineage>
</organism>
<feature type="region of interest" description="Disordered" evidence="1">
    <location>
        <begin position="328"/>
        <end position="361"/>
    </location>
</feature>
<evidence type="ECO:0008006" key="4">
    <source>
        <dbReference type="Google" id="ProtNLM"/>
    </source>
</evidence>
<feature type="compositionally biased region" description="Basic and acidic residues" evidence="1">
    <location>
        <begin position="47"/>
        <end position="64"/>
    </location>
</feature>
<evidence type="ECO:0000256" key="1">
    <source>
        <dbReference type="SAM" id="MobiDB-lite"/>
    </source>
</evidence>
<feature type="compositionally biased region" description="Basic and acidic residues" evidence="1">
    <location>
        <begin position="71"/>
        <end position="91"/>
    </location>
</feature>
<dbReference type="Proteomes" id="UP000078292">
    <property type="component" value="Unassembled WGS sequence"/>
</dbReference>
<dbReference type="STRING" id="1837282.A6F49_09925"/>
<dbReference type="EMBL" id="LXEY01000018">
    <property type="protein sequence ID" value="OAV60804.1"/>
    <property type="molecule type" value="Genomic_DNA"/>
</dbReference>
<name>A0A1B7LZ60_9MICC</name>
<dbReference type="SUPFAM" id="SSF48452">
    <property type="entry name" value="TPR-like"/>
    <property type="match status" value="1"/>
</dbReference>
<feature type="region of interest" description="Disordered" evidence="1">
    <location>
        <begin position="1"/>
        <end position="121"/>
    </location>
</feature>
<comment type="caution">
    <text evidence="2">The sequence shown here is derived from an EMBL/GenBank/DDBJ whole genome shotgun (WGS) entry which is preliminary data.</text>
</comment>